<proteinExistence type="predicted"/>
<dbReference type="InterPro" id="IPR029058">
    <property type="entry name" value="AB_hydrolase_fold"/>
</dbReference>
<dbReference type="EMBL" id="VPFD01000035">
    <property type="protein sequence ID" value="TXF96643.1"/>
    <property type="molecule type" value="Genomic_DNA"/>
</dbReference>
<comment type="caution">
    <text evidence="2">The sequence shown here is derived from an EMBL/GenBank/DDBJ whole genome shotgun (WGS) entry which is preliminary data.</text>
</comment>
<dbReference type="AlphaFoldDB" id="A0A5C7FQN3"/>
<accession>A0A5C7FQN3</accession>
<keyword evidence="3" id="KW-1185">Reference proteome</keyword>
<evidence type="ECO:0000313" key="3">
    <source>
        <dbReference type="Proteomes" id="UP000321413"/>
    </source>
</evidence>
<dbReference type="SUPFAM" id="SSF53474">
    <property type="entry name" value="alpha/beta-Hydrolases"/>
    <property type="match status" value="1"/>
</dbReference>
<evidence type="ECO:0000259" key="1">
    <source>
        <dbReference type="Pfam" id="PF07819"/>
    </source>
</evidence>
<dbReference type="GO" id="GO:0016788">
    <property type="term" value="F:hydrolase activity, acting on ester bonds"/>
    <property type="evidence" value="ECO:0007669"/>
    <property type="project" value="InterPro"/>
</dbReference>
<feature type="domain" description="GPI inositol-deacylase PGAP1-like alpha/beta" evidence="1">
    <location>
        <begin position="252"/>
        <end position="297"/>
    </location>
</feature>
<dbReference type="Proteomes" id="UP000321413">
    <property type="component" value="Unassembled WGS sequence"/>
</dbReference>
<name>A0A5C7FQN3_9BURK</name>
<organism evidence="2 3">
    <name type="scientific">Massilia arenae</name>
    <dbReference type="NCBI Taxonomy" id="2603288"/>
    <lineage>
        <taxon>Bacteria</taxon>
        <taxon>Pseudomonadati</taxon>
        <taxon>Pseudomonadota</taxon>
        <taxon>Betaproteobacteria</taxon>
        <taxon>Burkholderiales</taxon>
        <taxon>Oxalobacteraceae</taxon>
        <taxon>Telluria group</taxon>
        <taxon>Massilia</taxon>
    </lineage>
</organism>
<reference evidence="2 3" key="1">
    <citation type="submission" date="2019-08" db="EMBL/GenBank/DDBJ databases">
        <title>Massilia golmudensis sp. nov., isolated from sand in the Qinghai-Tibetan Plateau.</title>
        <authorList>
            <person name="Zhang B."/>
        </authorList>
    </citation>
    <scope>NUCLEOTIDE SEQUENCE [LARGE SCALE GENOMIC DNA]</scope>
    <source>
        <strain evidence="2 3">GEM5</strain>
    </source>
</reference>
<protein>
    <submittedName>
        <fullName evidence="2">Alpha/beta hydrolase</fullName>
    </submittedName>
</protein>
<sequence>MTHDAVKYTQSLRPRFAELTPDKSGRWEAAWQLTDTTLTDVVSLTLPPSNVIPIIFVPGIMGTNLSDLYNQPVWLLNVFSGVPVGLAAGWAKKPAGERQAILHPERTRVFNGGALPPNNRSLGIDQIQYRQRGWGEVSEASYHKFLLWLENKMNGQRNPAAWEDFSHASLKEVRTMGEKIGSRLPSGLMMKTNGLPESSDNGGAVDQISSDELLKRSKSTFPVYAFGYNWLASNMDAAKSLASRVQKVIAENNVGSRRCRQVIIVTHSMGGLVARACAQMSGMSQKIIGIVHGVMPATGAAVAYRRCKVGMRDEDYAAGLVIGSDGREVTAVFAQAPGALQLLPSESYGTNWLQVHDPKGKALLSLPDVDPYEEIYLKKDQWWGLVDEDWLKPIEGKPISWDYYVRNIKIARDFHRKIDGKYHHNTYVFFGGGEEKQSFSKIVWNLKKGSMSERESDFSVNKIKMLNRNEGVRTDGSNNVYFGGRTVVRTTTRGDALTMLKTEESQWEARCSLQDGSGDGTVPVRSGRAPRETAPTAILEQFELPGIQHEPAYRDYPIAQMVTYYAITKLAAKADLS</sequence>
<dbReference type="Gene3D" id="3.40.50.1820">
    <property type="entry name" value="alpha/beta hydrolase"/>
    <property type="match status" value="1"/>
</dbReference>
<dbReference type="Pfam" id="PF07819">
    <property type="entry name" value="PGAP1"/>
    <property type="match status" value="1"/>
</dbReference>
<evidence type="ECO:0000313" key="2">
    <source>
        <dbReference type="EMBL" id="TXF96643.1"/>
    </source>
</evidence>
<gene>
    <name evidence="2" type="ORF">FVD38_23745</name>
</gene>
<dbReference type="InterPro" id="IPR012908">
    <property type="entry name" value="PGAP1-ab_dom-like"/>
</dbReference>
<keyword evidence="2" id="KW-0378">Hydrolase</keyword>